<gene>
    <name evidence="2" type="ORF">BTMF_LOCUS4781</name>
</gene>
<evidence type="ECO:0000313" key="3">
    <source>
        <dbReference type="Proteomes" id="UP000280834"/>
    </source>
</evidence>
<proteinExistence type="predicted"/>
<feature type="region of interest" description="Disordered" evidence="1">
    <location>
        <begin position="158"/>
        <end position="189"/>
    </location>
</feature>
<dbReference type="WBParaSite" id="BTMF_0000550301-mRNA-1">
    <property type="protein sequence ID" value="BTMF_0000550301-mRNA-1"/>
    <property type="gene ID" value="BTMF_0000550301"/>
</dbReference>
<dbReference type="Proteomes" id="UP000280834">
    <property type="component" value="Unassembled WGS sequence"/>
</dbReference>
<reference evidence="2 3" key="2">
    <citation type="submission" date="2018-11" db="EMBL/GenBank/DDBJ databases">
        <authorList>
            <consortium name="Pathogen Informatics"/>
        </authorList>
    </citation>
    <scope>NUCLEOTIDE SEQUENCE [LARGE SCALE GENOMIC DNA]</scope>
</reference>
<dbReference type="AlphaFoldDB" id="A0A0R3QGK3"/>
<evidence type="ECO:0000256" key="1">
    <source>
        <dbReference type="SAM" id="MobiDB-lite"/>
    </source>
</evidence>
<dbReference type="EMBL" id="UZAG01004869">
    <property type="protein sequence ID" value="VDO17281.1"/>
    <property type="molecule type" value="Genomic_DNA"/>
</dbReference>
<keyword evidence="3" id="KW-1185">Reference proteome</keyword>
<evidence type="ECO:0000313" key="2">
    <source>
        <dbReference type="EMBL" id="VDO17281.1"/>
    </source>
</evidence>
<reference evidence="4" key="1">
    <citation type="submission" date="2017-02" db="UniProtKB">
        <authorList>
            <consortium name="WormBaseParasite"/>
        </authorList>
    </citation>
    <scope>IDENTIFICATION</scope>
</reference>
<evidence type="ECO:0000313" key="4">
    <source>
        <dbReference type="WBParaSite" id="BTMF_0000550301-mRNA-1"/>
    </source>
</evidence>
<protein>
    <submittedName>
        <fullName evidence="4">Transposase</fullName>
    </submittedName>
</protein>
<name>A0A0R3QGK3_9BILA</name>
<accession>A0A0R3QGK3</accession>
<sequence length="217" mass="23817">MPIETGRFVELQRRLILATGHQHHLVAAHGPGRVERFGQQGFRAPSAAVRRMRHHVFDHAIGPAAAREVGDHGQVAAGDQFGALESTEVVKVTTCQDFLPDRIDDKRGGKGVVRRVKVLVEIEQRWQVGFEELAGFHVLRGQWAEYLTARGPCSRFSPVHPHQASTTPPWRSARSRHEPPAPCPLTQAPGECTLGEALARRPAAAPNKCPGRPPIDS</sequence>
<organism evidence="4">
    <name type="scientific">Brugia timori</name>
    <dbReference type="NCBI Taxonomy" id="42155"/>
    <lineage>
        <taxon>Eukaryota</taxon>
        <taxon>Metazoa</taxon>
        <taxon>Ecdysozoa</taxon>
        <taxon>Nematoda</taxon>
        <taxon>Chromadorea</taxon>
        <taxon>Rhabditida</taxon>
        <taxon>Spirurina</taxon>
        <taxon>Spiruromorpha</taxon>
        <taxon>Filarioidea</taxon>
        <taxon>Onchocercidae</taxon>
        <taxon>Brugia</taxon>
    </lineage>
</organism>